<name>A0AAQ3JTI1_9LILI</name>
<keyword evidence="3" id="KW-1185">Reference proteome</keyword>
<evidence type="ECO:0000313" key="2">
    <source>
        <dbReference type="EMBL" id="WOK94511.1"/>
    </source>
</evidence>
<dbReference type="GO" id="GO:0005737">
    <property type="term" value="C:cytoplasm"/>
    <property type="evidence" value="ECO:0007669"/>
    <property type="project" value="TreeGrafter"/>
</dbReference>
<dbReference type="PANTHER" id="PTHR31968">
    <property type="entry name" value="SERINE/ARGININE-RELATED PROTEIN 53"/>
    <property type="match status" value="1"/>
</dbReference>
<evidence type="ECO:0000256" key="1">
    <source>
        <dbReference type="SAM" id="MobiDB-lite"/>
    </source>
</evidence>
<feature type="region of interest" description="Disordered" evidence="1">
    <location>
        <begin position="130"/>
        <end position="234"/>
    </location>
</feature>
<feature type="compositionally biased region" description="Basic and acidic residues" evidence="1">
    <location>
        <begin position="220"/>
        <end position="234"/>
    </location>
</feature>
<accession>A0AAQ3JTI1</accession>
<dbReference type="EMBL" id="CP136890">
    <property type="protein sequence ID" value="WOK94511.1"/>
    <property type="molecule type" value="Genomic_DNA"/>
</dbReference>
<feature type="compositionally biased region" description="Low complexity" evidence="1">
    <location>
        <begin position="179"/>
        <end position="191"/>
    </location>
</feature>
<organism evidence="2 3">
    <name type="scientific">Canna indica</name>
    <name type="common">Indian-shot</name>
    <dbReference type="NCBI Taxonomy" id="4628"/>
    <lineage>
        <taxon>Eukaryota</taxon>
        <taxon>Viridiplantae</taxon>
        <taxon>Streptophyta</taxon>
        <taxon>Embryophyta</taxon>
        <taxon>Tracheophyta</taxon>
        <taxon>Spermatophyta</taxon>
        <taxon>Magnoliopsida</taxon>
        <taxon>Liliopsida</taxon>
        <taxon>Zingiberales</taxon>
        <taxon>Cannaceae</taxon>
        <taxon>Canna</taxon>
    </lineage>
</organism>
<proteinExistence type="predicted"/>
<reference evidence="2 3" key="1">
    <citation type="submission" date="2023-10" db="EMBL/GenBank/DDBJ databases">
        <title>Chromosome-scale genome assembly provides insights into flower coloration mechanisms of Canna indica.</title>
        <authorList>
            <person name="Li C."/>
        </authorList>
    </citation>
    <scope>NUCLEOTIDE SEQUENCE [LARGE SCALE GENOMIC DNA]</scope>
    <source>
        <tissue evidence="2">Flower</tissue>
    </source>
</reference>
<protein>
    <submittedName>
        <fullName evidence="2">Uncharacterized protein</fullName>
    </submittedName>
</protein>
<dbReference type="InterPro" id="IPR034604">
    <property type="entry name" value="SRRP53"/>
</dbReference>
<dbReference type="AlphaFoldDB" id="A0AAQ3JTI1"/>
<dbReference type="PANTHER" id="PTHR31968:SF4">
    <property type="entry name" value="SERINE_ARGININE-RELATED PROTEIN 53"/>
    <property type="match status" value="1"/>
</dbReference>
<evidence type="ECO:0000313" key="3">
    <source>
        <dbReference type="Proteomes" id="UP001327560"/>
    </source>
</evidence>
<feature type="compositionally biased region" description="Pro residues" evidence="1">
    <location>
        <begin position="132"/>
        <end position="147"/>
    </location>
</feature>
<dbReference type="Proteomes" id="UP001327560">
    <property type="component" value="Chromosome 1"/>
</dbReference>
<gene>
    <name evidence="2" type="ORF">Cni_G03215</name>
</gene>
<sequence>MSGVGTREEEWKNRGLGCPDTRGRSEGLSAVAVVTDGSSPRWSYWTVEKETTKKEADGRVGVAEPSAKLLVVNLDFETSIFHLVRIELQEQQMEEEKATANYNKLSRKGEGAARFKQGLGFSSVAPVFDSFPPSPRHPPCSSPPSSAPPTLARRPTLQVSQARNNPQQAQKGASPLPLPFSQPRSLSSPSHSLDRDFRRRRSPSHSPDQDRRRRSPSRSPDCEHCLRRIRDRDD</sequence>
<dbReference type="GO" id="GO:0000380">
    <property type="term" value="P:alternative mRNA splicing, via spliceosome"/>
    <property type="evidence" value="ECO:0007669"/>
    <property type="project" value="InterPro"/>
</dbReference>
<feature type="compositionally biased region" description="Polar residues" evidence="1">
    <location>
        <begin position="157"/>
        <end position="171"/>
    </location>
</feature>
<feature type="region of interest" description="Disordered" evidence="1">
    <location>
        <begin position="1"/>
        <end position="24"/>
    </location>
</feature>
<feature type="compositionally biased region" description="Basic and acidic residues" evidence="1">
    <location>
        <begin position="1"/>
        <end position="13"/>
    </location>
</feature>
<dbReference type="GO" id="GO:0005634">
    <property type="term" value="C:nucleus"/>
    <property type="evidence" value="ECO:0007669"/>
    <property type="project" value="TreeGrafter"/>
</dbReference>